<name>A0A9D4GBJ9_DREPO</name>
<feature type="compositionally biased region" description="Gly residues" evidence="1">
    <location>
        <begin position="1"/>
        <end position="11"/>
    </location>
</feature>
<feature type="compositionally biased region" description="Basic residues" evidence="1">
    <location>
        <begin position="63"/>
        <end position="85"/>
    </location>
</feature>
<dbReference type="Proteomes" id="UP000828390">
    <property type="component" value="Unassembled WGS sequence"/>
</dbReference>
<reference evidence="2" key="1">
    <citation type="journal article" date="2019" name="bioRxiv">
        <title>The Genome of the Zebra Mussel, Dreissena polymorpha: A Resource for Invasive Species Research.</title>
        <authorList>
            <person name="McCartney M.A."/>
            <person name="Auch B."/>
            <person name="Kono T."/>
            <person name="Mallez S."/>
            <person name="Zhang Y."/>
            <person name="Obille A."/>
            <person name="Becker A."/>
            <person name="Abrahante J.E."/>
            <person name="Garbe J."/>
            <person name="Badalamenti J.P."/>
            <person name="Herman A."/>
            <person name="Mangelson H."/>
            <person name="Liachko I."/>
            <person name="Sullivan S."/>
            <person name="Sone E.D."/>
            <person name="Koren S."/>
            <person name="Silverstein K.A.T."/>
            <person name="Beckman K.B."/>
            <person name="Gohl D.M."/>
        </authorList>
    </citation>
    <scope>NUCLEOTIDE SEQUENCE</scope>
    <source>
        <strain evidence="2">Duluth1</strain>
        <tissue evidence="2">Whole animal</tissue>
    </source>
</reference>
<comment type="caution">
    <text evidence="2">The sequence shown here is derived from an EMBL/GenBank/DDBJ whole genome shotgun (WGS) entry which is preliminary data.</text>
</comment>
<organism evidence="2 3">
    <name type="scientific">Dreissena polymorpha</name>
    <name type="common">Zebra mussel</name>
    <name type="synonym">Mytilus polymorpha</name>
    <dbReference type="NCBI Taxonomy" id="45954"/>
    <lineage>
        <taxon>Eukaryota</taxon>
        <taxon>Metazoa</taxon>
        <taxon>Spiralia</taxon>
        <taxon>Lophotrochozoa</taxon>
        <taxon>Mollusca</taxon>
        <taxon>Bivalvia</taxon>
        <taxon>Autobranchia</taxon>
        <taxon>Heteroconchia</taxon>
        <taxon>Euheterodonta</taxon>
        <taxon>Imparidentia</taxon>
        <taxon>Neoheterodontei</taxon>
        <taxon>Myida</taxon>
        <taxon>Dreissenoidea</taxon>
        <taxon>Dreissenidae</taxon>
        <taxon>Dreissena</taxon>
    </lineage>
</organism>
<proteinExistence type="predicted"/>
<evidence type="ECO:0000313" key="2">
    <source>
        <dbReference type="EMBL" id="KAH3813837.1"/>
    </source>
</evidence>
<dbReference type="EMBL" id="JAIWYP010000006">
    <property type="protein sequence ID" value="KAH3813837.1"/>
    <property type="molecule type" value="Genomic_DNA"/>
</dbReference>
<protein>
    <submittedName>
        <fullName evidence="2">Uncharacterized protein</fullName>
    </submittedName>
</protein>
<feature type="compositionally biased region" description="Polar residues" evidence="1">
    <location>
        <begin position="31"/>
        <end position="53"/>
    </location>
</feature>
<gene>
    <name evidence="2" type="ORF">DPMN_142307</name>
</gene>
<reference evidence="2" key="2">
    <citation type="submission" date="2020-11" db="EMBL/GenBank/DDBJ databases">
        <authorList>
            <person name="McCartney M.A."/>
            <person name="Auch B."/>
            <person name="Kono T."/>
            <person name="Mallez S."/>
            <person name="Becker A."/>
            <person name="Gohl D.M."/>
            <person name="Silverstein K.A.T."/>
            <person name="Koren S."/>
            <person name="Bechman K.B."/>
            <person name="Herman A."/>
            <person name="Abrahante J.E."/>
            <person name="Garbe J."/>
        </authorList>
    </citation>
    <scope>NUCLEOTIDE SEQUENCE</scope>
    <source>
        <strain evidence="2">Duluth1</strain>
        <tissue evidence="2">Whole animal</tissue>
    </source>
</reference>
<feature type="region of interest" description="Disordered" evidence="1">
    <location>
        <begin position="1"/>
        <end position="85"/>
    </location>
</feature>
<keyword evidence="3" id="KW-1185">Reference proteome</keyword>
<sequence>MGAGNACGGNVMGVMSGEETSGGENVRKSCQGRQYSRSKTNNSKLSLRSKTIMNNNRTGNARGRGRPKKRQFHQKKRKGKTLGAG</sequence>
<accession>A0A9D4GBJ9</accession>
<dbReference type="AlphaFoldDB" id="A0A9D4GBJ9"/>
<evidence type="ECO:0000313" key="3">
    <source>
        <dbReference type="Proteomes" id="UP000828390"/>
    </source>
</evidence>
<evidence type="ECO:0000256" key="1">
    <source>
        <dbReference type="SAM" id="MobiDB-lite"/>
    </source>
</evidence>